<dbReference type="PANTHER" id="PTHR46630:SF1">
    <property type="entry name" value="TETRATRICOPEPTIDE REPEAT PROTEIN 29"/>
    <property type="match status" value="1"/>
</dbReference>
<dbReference type="Gene3D" id="1.25.40.10">
    <property type="entry name" value="Tetratricopeptide repeat domain"/>
    <property type="match status" value="2"/>
</dbReference>
<dbReference type="AlphaFoldDB" id="A0A645BG10"/>
<dbReference type="GO" id="GO:0003341">
    <property type="term" value="P:cilium movement"/>
    <property type="evidence" value="ECO:0007669"/>
    <property type="project" value="TreeGrafter"/>
</dbReference>
<evidence type="ECO:0008006" key="6">
    <source>
        <dbReference type="Google" id="ProtNLM"/>
    </source>
</evidence>
<proteinExistence type="predicted"/>
<dbReference type="PANTHER" id="PTHR46630">
    <property type="entry name" value="TETRATRICOPEPTIDE REPEAT PROTEIN 29"/>
    <property type="match status" value="1"/>
</dbReference>
<dbReference type="EMBL" id="VSSQ01019915">
    <property type="protein sequence ID" value="MPM64375.1"/>
    <property type="molecule type" value="Genomic_DNA"/>
</dbReference>
<evidence type="ECO:0000313" key="5">
    <source>
        <dbReference type="EMBL" id="MPM64375.1"/>
    </source>
</evidence>
<sequence>MSREEEAGIYYKGKMENNPTEEDVNSVIEIGSKYGLKEEEANAYKVLGDIKYESYQFLDAFIAYSNSLEIYKEIKNIDKQCYLNNRLGMCKLRELDYVEALLYFNRANHYAVEFKDKVVEINSIFNIALTYKKMGKVEEALKYIDIYISKISDFSDYSERCPQVIFLKANCLNEKGYIEESILVLTETLNNFTDLKEEIKGTIYNNLGSFYLDLGDYDNSLIAFNKSESIRVEHDEALLSHTIINKAELYIEKELYTEATLLLKMGCDIAKKYNENYYLIEGYYLLIDVYEKLCKLQEAEELYHKIIEIADTKYNSSQLLKAYLKLIELYISQNKLKEAGDIIKVSQKIGGNW</sequence>
<dbReference type="InterPro" id="IPR011990">
    <property type="entry name" value="TPR-like_helical_dom_sf"/>
</dbReference>
<comment type="caution">
    <text evidence="5">The sequence shown here is derived from an EMBL/GenBank/DDBJ whole genome shotgun (WGS) entry which is preliminary data.</text>
</comment>
<dbReference type="InterPro" id="IPR019734">
    <property type="entry name" value="TPR_rpt"/>
</dbReference>
<keyword evidence="4" id="KW-0802">TPR repeat</keyword>
<gene>
    <name evidence="5" type="ORF">SDC9_111261</name>
</gene>
<accession>A0A645BG10</accession>
<dbReference type="PROSITE" id="PS50005">
    <property type="entry name" value="TPR"/>
    <property type="match status" value="1"/>
</dbReference>
<evidence type="ECO:0000256" key="4">
    <source>
        <dbReference type="ARBA" id="ARBA00022803"/>
    </source>
</evidence>
<evidence type="ECO:0000256" key="1">
    <source>
        <dbReference type="ARBA" id="ARBA00004496"/>
    </source>
</evidence>
<dbReference type="Pfam" id="PF13181">
    <property type="entry name" value="TPR_8"/>
    <property type="match status" value="2"/>
</dbReference>
<protein>
    <recommendedName>
        <fullName evidence="6">Tetratricopeptide repeat protein</fullName>
    </recommendedName>
</protein>
<dbReference type="SMART" id="SM00028">
    <property type="entry name" value="TPR"/>
    <property type="match status" value="6"/>
</dbReference>
<dbReference type="SUPFAM" id="SSF48452">
    <property type="entry name" value="TPR-like"/>
    <property type="match status" value="2"/>
</dbReference>
<dbReference type="InterPro" id="IPR051476">
    <property type="entry name" value="Bac_ResReg_Asp_Phosphatase"/>
</dbReference>
<organism evidence="5">
    <name type="scientific">bioreactor metagenome</name>
    <dbReference type="NCBI Taxonomy" id="1076179"/>
    <lineage>
        <taxon>unclassified sequences</taxon>
        <taxon>metagenomes</taxon>
        <taxon>ecological metagenomes</taxon>
    </lineage>
</organism>
<evidence type="ECO:0000256" key="3">
    <source>
        <dbReference type="ARBA" id="ARBA00022737"/>
    </source>
</evidence>
<reference evidence="5" key="1">
    <citation type="submission" date="2019-08" db="EMBL/GenBank/DDBJ databases">
        <authorList>
            <person name="Kucharzyk K."/>
            <person name="Murdoch R.W."/>
            <person name="Higgins S."/>
            <person name="Loffler F."/>
        </authorList>
    </citation>
    <scope>NUCLEOTIDE SEQUENCE</scope>
</reference>
<dbReference type="GO" id="GO:0005929">
    <property type="term" value="C:cilium"/>
    <property type="evidence" value="ECO:0007669"/>
    <property type="project" value="TreeGrafter"/>
</dbReference>
<keyword evidence="3" id="KW-0677">Repeat</keyword>
<dbReference type="GO" id="GO:0005737">
    <property type="term" value="C:cytoplasm"/>
    <property type="evidence" value="ECO:0007669"/>
    <property type="project" value="UniProtKB-SubCell"/>
</dbReference>
<comment type="subcellular location">
    <subcellularLocation>
        <location evidence="1">Cytoplasm</location>
    </subcellularLocation>
</comment>
<evidence type="ECO:0000256" key="2">
    <source>
        <dbReference type="ARBA" id="ARBA00022490"/>
    </source>
</evidence>
<name>A0A645BG10_9ZZZZ</name>
<keyword evidence="2" id="KW-0963">Cytoplasm</keyword>